<evidence type="ECO:0000256" key="1">
    <source>
        <dbReference type="SAM" id="Phobius"/>
    </source>
</evidence>
<evidence type="ECO:0000313" key="3">
    <source>
        <dbReference type="Proteomes" id="UP000294558"/>
    </source>
</evidence>
<organism evidence="2 3">
    <name type="scientific">Ilumatobacter fluminis</name>
    <dbReference type="NCBI Taxonomy" id="467091"/>
    <lineage>
        <taxon>Bacteria</taxon>
        <taxon>Bacillati</taxon>
        <taxon>Actinomycetota</taxon>
        <taxon>Acidimicrobiia</taxon>
        <taxon>Acidimicrobiales</taxon>
        <taxon>Ilumatobacteraceae</taxon>
        <taxon>Ilumatobacter</taxon>
    </lineage>
</organism>
<dbReference type="Gene3D" id="2.120.10.30">
    <property type="entry name" value="TolB, C-terminal domain"/>
    <property type="match status" value="1"/>
</dbReference>
<keyword evidence="1" id="KW-0472">Membrane</keyword>
<keyword evidence="1" id="KW-0812">Transmembrane</keyword>
<gene>
    <name evidence="2" type="ORF">BDK89_0169</name>
</gene>
<proteinExistence type="predicted"/>
<keyword evidence="3" id="KW-1185">Reference proteome</keyword>
<dbReference type="EMBL" id="SOAU01000001">
    <property type="protein sequence ID" value="TDT14614.1"/>
    <property type="molecule type" value="Genomic_DNA"/>
</dbReference>
<dbReference type="InterPro" id="IPR011042">
    <property type="entry name" value="6-blade_b-propeller_TolB-like"/>
</dbReference>
<evidence type="ECO:0000313" key="2">
    <source>
        <dbReference type="EMBL" id="TDT14614.1"/>
    </source>
</evidence>
<dbReference type="SUPFAM" id="SSF82171">
    <property type="entry name" value="DPP6 N-terminal domain-like"/>
    <property type="match status" value="1"/>
</dbReference>
<evidence type="ECO:0008006" key="4">
    <source>
        <dbReference type="Google" id="ProtNLM"/>
    </source>
</evidence>
<sequence>MQTCRSCGETLIAGDRFCTACGTPVADGSDHSTAGGHGAAETVEIDVHPTETEGPKTGRKWRKALVGIIALLVVAGAAIAAVLIVGGGSDEYVGPNDDTVYLLERDGGGEVVEFSFVPFDSDDRPVEITDDAFAFLPALVAGGGLSSAETGGPVIGSAYGDDAEVRHFASGDDDFETLLSGGDRYDVMYRPDGDLVLIVETRSSGDRCYVGSTGEQPRRIARGDVCRFDGDGNHVMTLVDDGDETTYEVYDLDGERLLVGDSPSWPRFAAFDGTLIVDDGARDRYSVTLIDIETGRILAESRRGDEARVLDESDNGYVLVATRTDDDVVLERLGIDGSVVRLDETDEAVGGGFLTEDGNSIASLSSSDGRTELRIVSVDDDVVSSSDTLIAEEWVTAYVPEFGHRDGKYLAVSGLDDELDAVMSIETDEGPVAIDVDDLLSVTTVSISQNGQILFASVLTEDDGRAEASVLAVDLETAEYRWLIEDWTELSIDAVHPNGSGVLIVGVENDEQTDELIAHVDLAGTVELIDEGPEFYDVRFTADGDTVSFTVDDSDVDSLAYEIGSRTQPQIVYRDASIAWAGWDIVNAPRSVDELSTLSSSDDEAAERTPQDAVADMMMSALEESMADGELDGVAIDEACVRRVLGGLSDEDAQLILAAGPDDDPEGLSTDAEEIATSMLDCVDIDPGAIDGDS</sequence>
<accession>A0A4R7HVT5</accession>
<reference evidence="2 3" key="1">
    <citation type="submission" date="2019-03" db="EMBL/GenBank/DDBJ databases">
        <title>Sequencing the genomes of 1000 actinobacteria strains.</title>
        <authorList>
            <person name="Klenk H.-P."/>
        </authorList>
    </citation>
    <scope>NUCLEOTIDE SEQUENCE [LARGE SCALE GENOMIC DNA]</scope>
    <source>
        <strain evidence="2 3">DSM 18936</strain>
    </source>
</reference>
<feature type="transmembrane region" description="Helical" evidence="1">
    <location>
        <begin position="64"/>
        <end position="86"/>
    </location>
</feature>
<name>A0A4R7HVT5_9ACTN</name>
<protein>
    <recommendedName>
        <fullName evidence="4">Zinc ribbon protein</fullName>
    </recommendedName>
</protein>
<dbReference type="AlphaFoldDB" id="A0A4R7HVT5"/>
<keyword evidence="1" id="KW-1133">Transmembrane helix</keyword>
<comment type="caution">
    <text evidence="2">The sequence shown here is derived from an EMBL/GenBank/DDBJ whole genome shotgun (WGS) entry which is preliminary data.</text>
</comment>
<dbReference type="Proteomes" id="UP000294558">
    <property type="component" value="Unassembled WGS sequence"/>
</dbReference>